<feature type="region of interest" description="Disordered" evidence="2">
    <location>
        <begin position="265"/>
        <end position="290"/>
    </location>
</feature>
<feature type="region of interest" description="Disordered" evidence="2">
    <location>
        <begin position="1"/>
        <end position="25"/>
    </location>
</feature>
<dbReference type="InterPro" id="IPR029044">
    <property type="entry name" value="Nucleotide-diphossugar_trans"/>
</dbReference>
<evidence type="ECO:0000256" key="2">
    <source>
        <dbReference type="SAM" id="MobiDB-lite"/>
    </source>
</evidence>
<keyword evidence="5" id="KW-1185">Reference proteome</keyword>
<proteinExistence type="predicted"/>
<accession>A0A316AE83</accession>
<organism evidence="4 5">
    <name type="scientific">Quadrisphaera granulorum</name>
    <dbReference type="NCBI Taxonomy" id="317664"/>
    <lineage>
        <taxon>Bacteria</taxon>
        <taxon>Bacillati</taxon>
        <taxon>Actinomycetota</taxon>
        <taxon>Actinomycetes</taxon>
        <taxon>Kineosporiales</taxon>
        <taxon>Kineosporiaceae</taxon>
        <taxon>Quadrisphaera</taxon>
    </lineage>
</organism>
<dbReference type="PANTHER" id="PTHR19136">
    <property type="entry name" value="MOLYBDENUM COFACTOR GUANYLYLTRANSFERASE"/>
    <property type="match status" value="1"/>
</dbReference>
<protein>
    <submittedName>
        <fullName evidence="4">Molybdopterin-guanine dinucleotide biosynthesis protein A</fullName>
    </submittedName>
</protein>
<feature type="compositionally biased region" description="Basic and acidic residues" evidence="2">
    <location>
        <begin position="9"/>
        <end position="25"/>
    </location>
</feature>
<reference evidence="4 5" key="1">
    <citation type="submission" date="2018-03" db="EMBL/GenBank/DDBJ databases">
        <title>Genomic Encyclopedia of Archaeal and Bacterial Type Strains, Phase II (KMG-II): from individual species to whole genera.</title>
        <authorList>
            <person name="Goeker M."/>
        </authorList>
    </citation>
    <scope>NUCLEOTIDE SEQUENCE [LARGE SCALE GENOMIC DNA]</scope>
    <source>
        <strain evidence="4 5">DSM 44889</strain>
    </source>
</reference>
<dbReference type="Pfam" id="PF12804">
    <property type="entry name" value="NTP_transf_3"/>
    <property type="match status" value="1"/>
</dbReference>
<comment type="caution">
    <text evidence="4">The sequence shown here is derived from an EMBL/GenBank/DDBJ whole genome shotgun (WGS) entry which is preliminary data.</text>
</comment>
<evidence type="ECO:0000259" key="3">
    <source>
        <dbReference type="Pfam" id="PF12804"/>
    </source>
</evidence>
<feature type="domain" description="MobA-like NTP transferase" evidence="3">
    <location>
        <begin position="64"/>
        <end position="222"/>
    </location>
</feature>
<dbReference type="InterPro" id="IPR025877">
    <property type="entry name" value="MobA-like_NTP_Trfase"/>
</dbReference>
<evidence type="ECO:0000256" key="1">
    <source>
        <dbReference type="ARBA" id="ARBA00022679"/>
    </source>
</evidence>
<dbReference type="Proteomes" id="UP000245469">
    <property type="component" value="Unassembled WGS sequence"/>
</dbReference>
<dbReference type="PANTHER" id="PTHR19136:SF81">
    <property type="entry name" value="MOLYBDENUM COFACTOR GUANYLYLTRANSFERASE"/>
    <property type="match status" value="1"/>
</dbReference>
<name>A0A316AE83_9ACTN</name>
<sequence>MSPPITRPAHSEHILPQDSARVDGRDVVRSPGAARVVTDGGSHRDFAGASARGIGASDHGLWGVVVPAGGGGSRLGGADKPGLQLSGRSLLERLVDSLPRDVPVAVVGPDRELRLERDRPVLWCREDPPGGGPAAAVGAGLAALEDDDAAGRLAVVVVLPGDAPFSALAVPRLLAALDAAPQAQAAVAVDGSGRRQMLLAAQRRTALAARVAALRARDGGLAGLAAARLLPSDGDLVEVTVPDTVLADVDLPGDLERLASLAAELPGHPDQLDRPDQLDQLGQAPGSAPA</sequence>
<dbReference type="Gene3D" id="3.90.550.10">
    <property type="entry name" value="Spore Coat Polysaccharide Biosynthesis Protein SpsA, Chain A"/>
    <property type="match status" value="1"/>
</dbReference>
<dbReference type="GO" id="GO:0016779">
    <property type="term" value="F:nucleotidyltransferase activity"/>
    <property type="evidence" value="ECO:0007669"/>
    <property type="project" value="TreeGrafter"/>
</dbReference>
<evidence type="ECO:0000313" key="4">
    <source>
        <dbReference type="EMBL" id="PWJ55669.1"/>
    </source>
</evidence>
<dbReference type="RefSeq" id="WP_146211051.1">
    <property type="nucleotide sequence ID" value="NZ_QGDQ01000002.1"/>
</dbReference>
<dbReference type="EMBL" id="QGDQ01000002">
    <property type="protein sequence ID" value="PWJ55669.1"/>
    <property type="molecule type" value="Genomic_DNA"/>
</dbReference>
<gene>
    <name evidence="4" type="ORF">BXY45_10232</name>
</gene>
<dbReference type="OrthoDB" id="4408226at2"/>
<dbReference type="AlphaFoldDB" id="A0A316AE83"/>
<dbReference type="SUPFAM" id="SSF53448">
    <property type="entry name" value="Nucleotide-diphospho-sugar transferases"/>
    <property type="match status" value="1"/>
</dbReference>
<keyword evidence="1" id="KW-0808">Transferase</keyword>
<evidence type="ECO:0000313" key="5">
    <source>
        <dbReference type="Proteomes" id="UP000245469"/>
    </source>
</evidence>